<feature type="compositionally biased region" description="Polar residues" evidence="1">
    <location>
        <begin position="455"/>
        <end position="469"/>
    </location>
</feature>
<feature type="compositionally biased region" description="Low complexity" evidence="1">
    <location>
        <begin position="521"/>
        <end position="546"/>
    </location>
</feature>
<feature type="compositionally biased region" description="Polar residues" evidence="1">
    <location>
        <begin position="490"/>
        <end position="501"/>
    </location>
</feature>
<feature type="compositionally biased region" description="Pro residues" evidence="1">
    <location>
        <begin position="247"/>
        <end position="264"/>
    </location>
</feature>
<dbReference type="AlphaFoldDB" id="A0A395IRW4"/>
<feature type="compositionally biased region" description="Polar residues" evidence="1">
    <location>
        <begin position="1"/>
        <end position="21"/>
    </location>
</feature>
<keyword evidence="3" id="KW-1185">Reference proteome</keyword>
<name>A0A395IRW4_9HELO</name>
<feature type="compositionally biased region" description="Low complexity" evidence="1">
    <location>
        <begin position="37"/>
        <end position="46"/>
    </location>
</feature>
<dbReference type="EMBL" id="QKRW01000021">
    <property type="protein sequence ID" value="RAL63050.1"/>
    <property type="molecule type" value="Genomic_DNA"/>
</dbReference>
<feature type="region of interest" description="Disordered" evidence="1">
    <location>
        <begin position="77"/>
        <end position="116"/>
    </location>
</feature>
<feature type="region of interest" description="Disordered" evidence="1">
    <location>
        <begin position="443"/>
        <end position="553"/>
    </location>
</feature>
<dbReference type="OrthoDB" id="5563754at2759"/>
<reference evidence="2 3" key="1">
    <citation type="submission" date="2018-06" db="EMBL/GenBank/DDBJ databases">
        <title>Genome Sequence of the Brown Rot Fungal Pathogen Monilinia fructigena.</title>
        <authorList>
            <person name="Landi L."/>
            <person name="De Miccolis Angelini R.M."/>
            <person name="Pollastro S."/>
            <person name="Abate D."/>
            <person name="Faretra F."/>
            <person name="Romanazzi G."/>
        </authorList>
    </citation>
    <scope>NUCLEOTIDE SEQUENCE [LARGE SCALE GENOMIC DNA]</scope>
    <source>
        <strain evidence="2 3">Mfrg269</strain>
    </source>
</reference>
<protein>
    <submittedName>
        <fullName evidence="2">Uncharacterized protein</fullName>
    </submittedName>
</protein>
<feature type="region of interest" description="Disordered" evidence="1">
    <location>
        <begin position="238"/>
        <end position="347"/>
    </location>
</feature>
<evidence type="ECO:0000313" key="2">
    <source>
        <dbReference type="EMBL" id="RAL63050.1"/>
    </source>
</evidence>
<feature type="region of interest" description="Disordered" evidence="1">
    <location>
        <begin position="148"/>
        <end position="190"/>
    </location>
</feature>
<evidence type="ECO:0000313" key="3">
    <source>
        <dbReference type="Proteomes" id="UP000249056"/>
    </source>
</evidence>
<comment type="caution">
    <text evidence="2">The sequence shown here is derived from an EMBL/GenBank/DDBJ whole genome shotgun (WGS) entry which is preliminary data.</text>
</comment>
<organism evidence="2 3">
    <name type="scientific">Monilinia fructigena</name>
    <dbReference type="NCBI Taxonomy" id="38457"/>
    <lineage>
        <taxon>Eukaryota</taxon>
        <taxon>Fungi</taxon>
        <taxon>Dikarya</taxon>
        <taxon>Ascomycota</taxon>
        <taxon>Pezizomycotina</taxon>
        <taxon>Leotiomycetes</taxon>
        <taxon>Helotiales</taxon>
        <taxon>Sclerotiniaceae</taxon>
        <taxon>Monilinia</taxon>
    </lineage>
</organism>
<sequence length="553" mass="60357">MPLPINPTNQDSRLQARQSISRKPLPPKHEDQQVDTSSRPPSSSGSLTQHILDQGAFDLILPRADDFKFPQMQRHNSDLGSIYDDAASTDTPDYASTKQSVRSVRTQKSIEKPRAGRKKIIGNVEVGQPLYGDENTLSKELNIDFGPTFDLNRAPGSDSPIPSPKKNQLNNTNSEKRPSHDRSPSGNVIAWQPGMSATAANNTFGRQQGLTPEEFVQQRSMAAANTPQYIHQRQPSGNILRAHSPTPARPSPSPTPARPAPSPTPVQASKRSSALIGQHSRHSSADLLNSNEGHDQHRHSRQNSTDLLNSGEGYGQQKHARHSSADLLRPSSRGAARALGPSGNGVIKTNLSAREQAYVAKMTGGPLIAMAKNTNQDSVVSTGLVGAIDSREKEKQHVKQGINSHSVQHAIALRQQQLAQQQQQQQQQAEQNRLQAQIAEQNRLRAQQAEKTRRQSQYANTNFSPSQFAVPSKRGSWMGPNANAFPPSGGWTTPGHSTGHFSPNLAHSPGQYQPTLAHSPGFQGAPQQYSQQQQYFPQYPPTQGGQRNSGYYG</sequence>
<feature type="compositionally biased region" description="Basic and acidic residues" evidence="1">
    <location>
        <begin position="174"/>
        <end position="183"/>
    </location>
</feature>
<proteinExistence type="predicted"/>
<feature type="region of interest" description="Disordered" evidence="1">
    <location>
        <begin position="1"/>
        <end position="51"/>
    </location>
</feature>
<dbReference type="Proteomes" id="UP000249056">
    <property type="component" value="Unassembled WGS sequence"/>
</dbReference>
<evidence type="ECO:0000256" key="1">
    <source>
        <dbReference type="SAM" id="MobiDB-lite"/>
    </source>
</evidence>
<accession>A0A395IRW4</accession>
<gene>
    <name evidence="2" type="ORF">DID88_004135</name>
</gene>
<feature type="compositionally biased region" description="Polar residues" evidence="1">
    <location>
        <begin position="88"/>
        <end position="107"/>
    </location>
</feature>